<dbReference type="InterPro" id="IPR020019">
    <property type="entry name" value="AcTrfase_PglD-like"/>
</dbReference>
<evidence type="ECO:0000256" key="3">
    <source>
        <dbReference type="PIRSR" id="PIRSR620019-1"/>
    </source>
</evidence>
<keyword evidence="2" id="KW-0677">Repeat</keyword>
<dbReference type="InterPro" id="IPR050179">
    <property type="entry name" value="Trans_hexapeptide_repeat"/>
</dbReference>
<dbReference type="InterPro" id="IPR001451">
    <property type="entry name" value="Hexapep"/>
</dbReference>
<keyword evidence="1" id="KW-0808">Transferase</keyword>
<dbReference type="InterPro" id="IPR018357">
    <property type="entry name" value="Hexapep_transf_CS"/>
</dbReference>
<dbReference type="Pfam" id="PF00132">
    <property type="entry name" value="Hexapep"/>
    <property type="match status" value="1"/>
</dbReference>
<dbReference type="NCBIfam" id="TIGR03570">
    <property type="entry name" value="NeuD_NnaD"/>
    <property type="match status" value="1"/>
</dbReference>
<dbReference type="Gene3D" id="2.160.10.10">
    <property type="entry name" value="Hexapeptide repeat proteins"/>
    <property type="match status" value="1"/>
</dbReference>
<accession>A0A9X5BEW6</accession>
<name>A0A9X5BEW6_9FIRM</name>
<organism evidence="6 7">
    <name type="scientific">Parablautia muri</name>
    <dbReference type="NCBI Taxonomy" id="2320879"/>
    <lineage>
        <taxon>Bacteria</taxon>
        <taxon>Bacillati</taxon>
        <taxon>Bacillota</taxon>
        <taxon>Clostridia</taxon>
        <taxon>Lachnospirales</taxon>
        <taxon>Lachnospiraceae</taxon>
        <taxon>Parablautia</taxon>
    </lineage>
</organism>
<proteinExistence type="predicted"/>
<dbReference type="OrthoDB" id="9801456at2"/>
<sequence>MRKLVLIGGGGHCKSVIDTVKRLHLYDEVVVTDPHFPSCREILDIRIVGGDEMLSKLKNAGFHEAFITVGSIKNTQLRESLHRKACDLGFIIPNIIDPSACVSEYTVMEKGIFIGKNAIVNADARIHEMAIINTGAIIEHECVIGKYSHIAVGAVLCGGVSIGNHSLVGAGTTIIQGIKVGSHSLIGAGSTVLCDVENKQLVKGLVK</sequence>
<feature type="binding site" evidence="4">
    <location>
        <position position="149"/>
    </location>
    <ligand>
        <name>acetyl-CoA</name>
        <dbReference type="ChEBI" id="CHEBI:57288"/>
    </ligand>
</feature>
<dbReference type="RefSeq" id="WP_160559616.1">
    <property type="nucleotide sequence ID" value="NZ_QZDT01000009.1"/>
</dbReference>
<gene>
    <name evidence="6" type="ORF">D5281_07920</name>
</gene>
<feature type="active site" description="Proton acceptor" evidence="3">
    <location>
        <position position="140"/>
    </location>
</feature>
<comment type="caution">
    <text evidence="6">The sequence shown here is derived from an EMBL/GenBank/DDBJ whole genome shotgun (WGS) entry which is preliminary data.</text>
</comment>
<protein>
    <submittedName>
        <fullName evidence="6">Acetyltransferase</fullName>
    </submittedName>
</protein>
<dbReference type="InterPro" id="IPR041561">
    <property type="entry name" value="PglD_N"/>
</dbReference>
<dbReference type="Gene3D" id="3.40.50.20">
    <property type="match status" value="1"/>
</dbReference>
<evidence type="ECO:0000313" key="6">
    <source>
        <dbReference type="EMBL" id="NBJ92523.1"/>
    </source>
</evidence>
<evidence type="ECO:0000259" key="5">
    <source>
        <dbReference type="Pfam" id="PF17836"/>
    </source>
</evidence>
<feature type="site" description="Increases basicity of active site His" evidence="3">
    <location>
        <position position="141"/>
    </location>
</feature>
<dbReference type="Pfam" id="PF17836">
    <property type="entry name" value="PglD_N"/>
    <property type="match status" value="1"/>
</dbReference>
<dbReference type="EMBL" id="QZDT01000009">
    <property type="protein sequence ID" value="NBJ92523.1"/>
    <property type="molecule type" value="Genomic_DNA"/>
</dbReference>
<evidence type="ECO:0000256" key="2">
    <source>
        <dbReference type="ARBA" id="ARBA00022737"/>
    </source>
</evidence>
<dbReference type="PANTHER" id="PTHR43300:SF7">
    <property type="entry name" value="UDP-N-ACETYLBACILLOSAMINE N-ACETYLTRANSFERASE"/>
    <property type="match status" value="1"/>
</dbReference>
<evidence type="ECO:0000256" key="4">
    <source>
        <dbReference type="PIRSR" id="PIRSR620019-2"/>
    </source>
</evidence>
<feature type="domain" description="PglD N-terminal" evidence="5">
    <location>
        <begin position="3"/>
        <end position="83"/>
    </location>
</feature>
<dbReference type="CDD" id="cd03360">
    <property type="entry name" value="LbH_AT_putative"/>
    <property type="match status" value="1"/>
</dbReference>
<dbReference type="AlphaFoldDB" id="A0A9X5BEW6"/>
<dbReference type="PROSITE" id="PS00101">
    <property type="entry name" value="HEXAPEP_TRANSFERASES"/>
    <property type="match status" value="1"/>
</dbReference>
<evidence type="ECO:0000313" key="7">
    <source>
        <dbReference type="Proteomes" id="UP001154420"/>
    </source>
</evidence>
<dbReference type="Proteomes" id="UP001154420">
    <property type="component" value="Unassembled WGS sequence"/>
</dbReference>
<dbReference type="PANTHER" id="PTHR43300">
    <property type="entry name" value="ACETYLTRANSFERASE"/>
    <property type="match status" value="1"/>
</dbReference>
<keyword evidence="7" id="KW-1185">Reference proteome</keyword>
<dbReference type="InterPro" id="IPR011004">
    <property type="entry name" value="Trimer_LpxA-like_sf"/>
</dbReference>
<evidence type="ECO:0000256" key="1">
    <source>
        <dbReference type="ARBA" id="ARBA00022679"/>
    </source>
</evidence>
<dbReference type="GO" id="GO:0016740">
    <property type="term" value="F:transferase activity"/>
    <property type="evidence" value="ECO:0007669"/>
    <property type="project" value="UniProtKB-KW"/>
</dbReference>
<dbReference type="SUPFAM" id="SSF51161">
    <property type="entry name" value="Trimeric LpxA-like enzymes"/>
    <property type="match status" value="1"/>
</dbReference>
<reference evidence="6" key="1">
    <citation type="submission" date="2018-09" db="EMBL/GenBank/DDBJ databases">
        <title>Murine metabolic-syndrome-specific gut microbial biobank.</title>
        <authorList>
            <person name="Liu C."/>
        </authorList>
    </citation>
    <scope>NUCLEOTIDE SEQUENCE</scope>
    <source>
        <strain evidence="6">D42-62</strain>
    </source>
</reference>